<evidence type="ECO:0000256" key="5">
    <source>
        <dbReference type="ARBA" id="ARBA00023180"/>
    </source>
</evidence>
<dbReference type="Proteomes" id="UP001497497">
    <property type="component" value="Unassembled WGS sequence"/>
</dbReference>
<comment type="caution">
    <text evidence="8">The sequence shown here is derived from an EMBL/GenBank/DDBJ whole genome shotgun (WGS) entry which is preliminary data.</text>
</comment>
<evidence type="ECO:0000259" key="7">
    <source>
        <dbReference type="PROSITE" id="PS50940"/>
    </source>
</evidence>
<keyword evidence="5" id="KW-0325">Glycoprotein</keyword>
<keyword evidence="1" id="KW-0147">Chitin-binding</keyword>
<evidence type="ECO:0000256" key="4">
    <source>
        <dbReference type="ARBA" id="ARBA00023157"/>
    </source>
</evidence>
<dbReference type="PANTHER" id="PTHR23301">
    <property type="entry name" value="CHITIN BINDING PERITROPHIN-A"/>
    <property type="match status" value="1"/>
</dbReference>
<evidence type="ECO:0000256" key="1">
    <source>
        <dbReference type="ARBA" id="ARBA00022669"/>
    </source>
</evidence>
<dbReference type="PANTHER" id="PTHR23301:SF106">
    <property type="entry name" value="CHITIN-BINDING TYPE-2 DOMAIN-CONTAINING PROTEIN-RELATED"/>
    <property type="match status" value="1"/>
</dbReference>
<evidence type="ECO:0000256" key="3">
    <source>
        <dbReference type="ARBA" id="ARBA00022737"/>
    </source>
</evidence>
<evidence type="ECO:0000313" key="8">
    <source>
        <dbReference type="EMBL" id="CAL1535096.1"/>
    </source>
</evidence>
<keyword evidence="2 6" id="KW-0732">Signal</keyword>
<evidence type="ECO:0000256" key="6">
    <source>
        <dbReference type="SAM" id="SignalP"/>
    </source>
</evidence>
<dbReference type="GO" id="GO:0005576">
    <property type="term" value="C:extracellular region"/>
    <property type="evidence" value="ECO:0007669"/>
    <property type="project" value="InterPro"/>
</dbReference>
<organism evidence="8 9">
    <name type="scientific">Lymnaea stagnalis</name>
    <name type="common">Great pond snail</name>
    <name type="synonym">Helix stagnalis</name>
    <dbReference type="NCBI Taxonomy" id="6523"/>
    <lineage>
        <taxon>Eukaryota</taxon>
        <taxon>Metazoa</taxon>
        <taxon>Spiralia</taxon>
        <taxon>Lophotrochozoa</taxon>
        <taxon>Mollusca</taxon>
        <taxon>Gastropoda</taxon>
        <taxon>Heterobranchia</taxon>
        <taxon>Euthyneura</taxon>
        <taxon>Panpulmonata</taxon>
        <taxon>Hygrophila</taxon>
        <taxon>Lymnaeoidea</taxon>
        <taxon>Lymnaeidae</taxon>
        <taxon>Lymnaea</taxon>
    </lineage>
</organism>
<protein>
    <recommendedName>
        <fullName evidence="7">Chitin-binding type-2 domain-containing protein</fullName>
    </recommendedName>
</protein>
<feature type="domain" description="Chitin-binding type-2" evidence="7">
    <location>
        <begin position="20"/>
        <end position="81"/>
    </location>
</feature>
<gene>
    <name evidence="8" type="ORF">GSLYS_00009056001</name>
</gene>
<dbReference type="Pfam" id="PF01607">
    <property type="entry name" value="CBM_14"/>
    <property type="match status" value="1"/>
</dbReference>
<dbReference type="Gene3D" id="2.170.140.10">
    <property type="entry name" value="Chitin binding domain"/>
    <property type="match status" value="1"/>
</dbReference>
<dbReference type="InterPro" id="IPR051940">
    <property type="entry name" value="Chitin_bind-dev_reg"/>
</dbReference>
<feature type="signal peptide" evidence="6">
    <location>
        <begin position="1"/>
        <end position="20"/>
    </location>
</feature>
<dbReference type="PROSITE" id="PS50940">
    <property type="entry name" value="CHIT_BIND_II"/>
    <property type="match status" value="1"/>
</dbReference>
<evidence type="ECO:0000313" key="9">
    <source>
        <dbReference type="Proteomes" id="UP001497497"/>
    </source>
</evidence>
<dbReference type="AlphaFoldDB" id="A0AAV2HM13"/>
<sequence>MAMIALITATFLLVLEIANGQTCTDPIVQAGSGYFGHPIYCQLFYQCDTGLNRFEMVCAPGTVYNNDLMTCVTPDRAVCNNWACNSQSVGSRYPALCCDEYFECTGTGFSQGTCLKGTVFNASTRQCVVGACNDDRRCYRPIADDPNYKCFDVPDAAGNPCVYTTRINGQEIRNRPCADGTAFNGSTCQCSIFSSACPSGVNPIANKYLDNLCRVSFNAEFNTFPLGATTDKLGGVNRPLLSYFQTVGVRVINGNAVLRPDFLTGAIPYIYNYYLNANQLGMPVAFSVVFRWDNPTNGASLVLLTNNYNPNVCSPTLEVRVAYTTGQYSVFVTAVGATATSATTQVRISGNTMGTISMSTGNYLEALVTFNGTLSGQLIDRGSTGFVNTGNFVNLLPSAYLGESLAANKCGFLVGRGLTGAIERFRVYEGCGDFARLRV</sequence>
<evidence type="ECO:0000256" key="2">
    <source>
        <dbReference type="ARBA" id="ARBA00022729"/>
    </source>
</evidence>
<reference evidence="8 9" key="1">
    <citation type="submission" date="2024-04" db="EMBL/GenBank/DDBJ databases">
        <authorList>
            <consortium name="Genoscope - CEA"/>
            <person name="William W."/>
        </authorList>
    </citation>
    <scope>NUCLEOTIDE SEQUENCE [LARGE SCALE GENOMIC DNA]</scope>
</reference>
<dbReference type="InterPro" id="IPR002557">
    <property type="entry name" value="Chitin-bd_dom"/>
</dbReference>
<dbReference type="SMART" id="SM00494">
    <property type="entry name" value="ChtBD2"/>
    <property type="match status" value="2"/>
</dbReference>
<keyword evidence="9" id="KW-1185">Reference proteome</keyword>
<keyword evidence="4" id="KW-1015">Disulfide bond</keyword>
<name>A0AAV2HM13_LYMST</name>
<dbReference type="GO" id="GO:0008061">
    <property type="term" value="F:chitin binding"/>
    <property type="evidence" value="ECO:0007669"/>
    <property type="project" value="UniProtKB-KW"/>
</dbReference>
<dbReference type="SUPFAM" id="SSF57625">
    <property type="entry name" value="Invertebrate chitin-binding proteins"/>
    <property type="match status" value="2"/>
</dbReference>
<feature type="chain" id="PRO_5043909525" description="Chitin-binding type-2 domain-containing protein" evidence="6">
    <location>
        <begin position="21"/>
        <end position="439"/>
    </location>
</feature>
<proteinExistence type="predicted"/>
<keyword evidence="3" id="KW-0677">Repeat</keyword>
<dbReference type="EMBL" id="CAXITT010000192">
    <property type="protein sequence ID" value="CAL1535096.1"/>
    <property type="molecule type" value="Genomic_DNA"/>
</dbReference>
<dbReference type="InterPro" id="IPR036508">
    <property type="entry name" value="Chitin-bd_dom_sf"/>
</dbReference>
<accession>A0AAV2HM13</accession>